<evidence type="ECO:0000259" key="3">
    <source>
        <dbReference type="Pfam" id="PF12008"/>
    </source>
</evidence>
<name>Q817S5_BACCR</name>
<evidence type="ECO:0000313" key="5">
    <source>
        <dbReference type="EMBL" id="AAP11369.1"/>
    </source>
</evidence>
<dbReference type="InterPro" id="IPR027417">
    <property type="entry name" value="P-loop_NTPase"/>
</dbReference>
<dbReference type="PANTHER" id="PTHR30195">
    <property type="entry name" value="TYPE I SITE-SPECIFIC DEOXYRIBONUCLEASE PROTEIN SUBUNIT M AND R"/>
    <property type="match status" value="1"/>
</dbReference>
<dbReference type="Gene3D" id="3.40.50.300">
    <property type="entry name" value="P-loop containing nucleotide triphosphate hydrolases"/>
    <property type="match status" value="1"/>
</dbReference>
<dbReference type="CDD" id="cd18800">
    <property type="entry name" value="SF2_C_EcoR124I-like"/>
    <property type="match status" value="1"/>
</dbReference>
<sequence length="450" mass="52210">MTKDPEWLTKEFAGNPIRTGRTIEDPDFPRIAITYSIQENEDNSKQIQDEMKDIIKDYNDYYHTAWSIEDIERYNGDINNRLARKKAEFKEFGKQIDLVIVVDRLLTGFDAPTIQTLFVDRNLSYANLIQAFSRTNRTYPGKTKGLIVTFRKPSTMEQNVKDATKLYSEAQEESDLVYPTYDESKKRFKKAHKLLTTLVPNPTDINEHSPLEIRIEFVKAFQELNNTYEALVTYDEYNDDMEKSKVLQEQINTLEEYIGVYNTVKGSLVDEGAQDGPGPDFSGIEFYGENAIKVYDIDSTYIDRLLGTYSANNQNIRDEIEKALQKLKKLEIVKDVYRAMLNAIDTKKIDSEEDILVVKRRFFTESYDKAIKEFANTWFVEGNELHLSAIQYVIGSDPIPNIRGIINSKQFDKYKAIHPDAKPLKYGPEMKRQWRKTLDEVIVPLADELR</sequence>
<evidence type="ECO:0000256" key="2">
    <source>
        <dbReference type="SAM" id="Coils"/>
    </source>
</evidence>
<dbReference type="PANTHER" id="PTHR30195:SF16">
    <property type="entry name" value="TYPE I RESTRICTION ENZYME ENDONUCLEASE SUBUNIT"/>
    <property type="match status" value="1"/>
</dbReference>
<keyword evidence="1" id="KW-0680">Restriction system</keyword>
<dbReference type="Gene3D" id="1.20.58.910">
    <property type="match status" value="1"/>
</dbReference>
<keyword evidence="6" id="KW-1185">Reference proteome</keyword>
<dbReference type="HOGENOM" id="CLU_027130_0_0_9"/>
<dbReference type="AlphaFoldDB" id="Q817S5"/>
<evidence type="ECO:0000313" key="6">
    <source>
        <dbReference type="Proteomes" id="UP000001417"/>
    </source>
</evidence>
<feature type="domain" description="Restriction endonuclease type I HsdR second RecA-like helicase" evidence="4">
    <location>
        <begin position="27"/>
        <end position="152"/>
    </location>
</feature>
<dbReference type="Pfam" id="PF12008">
    <property type="entry name" value="EcoR124_C"/>
    <property type="match status" value="1"/>
</dbReference>
<gene>
    <name evidence="5" type="ordered locus">BC_4456</name>
</gene>
<keyword evidence="2" id="KW-0175">Coiled coil</keyword>
<dbReference type="SMR" id="Q817S5"/>
<dbReference type="KEGG" id="bce:BC4456"/>
<dbReference type="InterPro" id="IPR051268">
    <property type="entry name" value="Type-I_R_enzyme_R_subunit"/>
</dbReference>
<reference evidence="5 6" key="1">
    <citation type="journal article" date="2003" name="Nature">
        <title>Genome sequence of Bacillus cereus and comparative analysis with Bacillus anthracis.</title>
        <authorList>
            <person name="Ivanova N."/>
            <person name="Sorokin A."/>
            <person name="Anderson I."/>
            <person name="Galleron N."/>
            <person name="Candelon B."/>
            <person name="Kapatral V."/>
            <person name="Bhattacharyya A."/>
            <person name="Reznik G."/>
            <person name="Mikhailova N."/>
            <person name="Lapidus A."/>
            <person name="Chu L."/>
            <person name="Mazur M."/>
            <person name="Goltsman E."/>
            <person name="Larsen N."/>
            <person name="D'Souza M."/>
            <person name="Walunas T."/>
            <person name="Grechkin Y."/>
            <person name="Pusch G."/>
            <person name="Haselkorn R."/>
            <person name="Fonstein M."/>
            <person name="Ehrlich S.D."/>
            <person name="Overbeek R."/>
            <person name="Kyrpides N."/>
        </authorList>
    </citation>
    <scope>NUCLEOTIDE SEQUENCE [LARGE SCALE GENOMIC DNA]</scope>
    <source>
        <strain evidence="6">ATCC 14579 / DSM 31 / CCUG 7414 / JCM 2152 / NBRC 15305 / NCIMB 9373 / NCTC 2599 / NRRL B-3711</strain>
    </source>
</reference>
<evidence type="ECO:0000256" key="1">
    <source>
        <dbReference type="ARBA" id="ARBA00022747"/>
    </source>
</evidence>
<protein>
    <submittedName>
        <fullName evidence="5">Type I restriction-modification system restriction subunit</fullName>
        <ecNumber evidence="5">3.1.21.3</ecNumber>
    </submittedName>
</protein>
<accession>Q817S5</accession>
<dbReference type="PATRIC" id="fig|226900.8.peg.4607"/>
<dbReference type="GO" id="GO:0009307">
    <property type="term" value="P:DNA restriction-modification system"/>
    <property type="evidence" value="ECO:0007669"/>
    <property type="project" value="UniProtKB-KW"/>
</dbReference>
<dbReference type="EC" id="3.1.21.3" evidence="5"/>
<evidence type="ECO:0000259" key="4">
    <source>
        <dbReference type="Pfam" id="PF22679"/>
    </source>
</evidence>
<organism evidence="5 6">
    <name type="scientific">Bacillus cereus (strain ATCC 14579 / DSM 31 / CCUG 7414 / JCM 2152 / NBRC 15305 / NCIMB 9373 / NCTC 2599 / NRRL B-3711)</name>
    <dbReference type="NCBI Taxonomy" id="226900"/>
    <lineage>
        <taxon>Bacteria</taxon>
        <taxon>Bacillati</taxon>
        <taxon>Bacillota</taxon>
        <taxon>Bacilli</taxon>
        <taxon>Bacillales</taxon>
        <taxon>Bacillaceae</taxon>
        <taxon>Bacillus</taxon>
        <taxon>Bacillus cereus group</taxon>
    </lineage>
</organism>
<dbReference type="EMBL" id="AE016877">
    <property type="protein sequence ID" value="AAP11369.1"/>
    <property type="molecule type" value="Genomic_DNA"/>
</dbReference>
<dbReference type="Pfam" id="PF22679">
    <property type="entry name" value="T1R_D3-like"/>
    <property type="match status" value="1"/>
</dbReference>
<keyword evidence="5" id="KW-0378">Hydrolase</keyword>
<dbReference type="Proteomes" id="UP000001417">
    <property type="component" value="Chromosome"/>
</dbReference>
<dbReference type="InterPro" id="IPR055180">
    <property type="entry name" value="HsdR_RecA-like_helicase_dom_2"/>
</dbReference>
<feature type="domain" description="Type I restriction enzyme R protein C-terminal" evidence="3">
    <location>
        <begin position="177"/>
        <end position="436"/>
    </location>
</feature>
<feature type="coiled-coil region" evidence="2">
    <location>
        <begin position="306"/>
        <end position="340"/>
    </location>
</feature>
<proteinExistence type="predicted"/>
<dbReference type="GO" id="GO:0009035">
    <property type="term" value="F:type I site-specific deoxyribonuclease activity"/>
    <property type="evidence" value="ECO:0007669"/>
    <property type="project" value="UniProtKB-EC"/>
</dbReference>
<dbReference type="InterPro" id="IPR022625">
    <property type="entry name" value="TypeI_RM_Rsu_C"/>
</dbReference>